<evidence type="ECO:0000313" key="6">
    <source>
        <dbReference type="EMBL" id="UON92878.1"/>
    </source>
</evidence>
<keyword evidence="3" id="KW-0804">Transcription</keyword>
<evidence type="ECO:0000256" key="3">
    <source>
        <dbReference type="ARBA" id="ARBA00023163"/>
    </source>
</evidence>
<dbReference type="PANTHER" id="PTHR30146:SF153">
    <property type="entry name" value="LACTOSE OPERON REPRESSOR"/>
    <property type="match status" value="1"/>
</dbReference>
<dbReference type="CDD" id="cd01392">
    <property type="entry name" value="HTH_LacI"/>
    <property type="match status" value="1"/>
</dbReference>
<name>A0A9X1MAT8_9MICC</name>
<dbReference type="InterPro" id="IPR010982">
    <property type="entry name" value="Lambda_DNA-bd_dom_sf"/>
</dbReference>
<organism evidence="5 8">
    <name type="scientific">Arthrobacter zhangbolii</name>
    <dbReference type="NCBI Taxonomy" id="2886936"/>
    <lineage>
        <taxon>Bacteria</taxon>
        <taxon>Bacillati</taxon>
        <taxon>Actinomycetota</taxon>
        <taxon>Actinomycetes</taxon>
        <taxon>Micrococcales</taxon>
        <taxon>Micrococcaceae</taxon>
        <taxon>Arthrobacter</taxon>
    </lineage>
</organism>
<evidence type="ECO:0000313" key="5">
    <source>
        <dbReference type="EMBL" id="MCC3274085.1"/>
    </source>
</evidence>
<evidence type="ECO:0000313" key="7">
    <source>
        <dbReference type="Proteomes" id="UP000829758"/>
    </source>
</evidence>
<keyword evidence="1" id="KW-0805">Transcription regulation</keyword>
<dbReference type="GO" id="GO:0003700">
    <property type="term" value="F:DNA-binding transcription factor activity"/>
    <property type="evidence" value="ECO:0007669"/>
    <property type="project" value="TreeGrafter"/>
</dbReference>
<dbReference type="SMART" id="SM00354">
    <property type="entry name" value="HTH_LACI"/>
    <property type="match status" value="1"/>
</dbReference>
<dbReference type="Pfam" id="PF00356">
    <property type="entry name" value="LacI"/>
    <property type="match status" value="1"/>
</dbReference>
<keyword evidence="2" id="KW-0238">DNA-binding</keyword>
<dbReference type="Gene3D" id="3.40.50.2300">
    <property type="match status" value="2"/>
</dbReference>
<dbReference type="GO" id="GO:0000976">
    <property type="term" value="F:transcription cis-regulatory region binding"/>
    <property type="evidence" value="ECO:0007669"/>
    <property type="project" value="TreeGrafter"/>
</dbReference>
<keyword evidence="7" id="KW-1185">Reference proteome</keyword>
<dbReference type="AlphaFoldDB" id="A0A9X1MAT8"/>
<dbReference type="EMBL" id="JAJFZT010000011">
    <property type="protein sequence ID" value="MCC3274085.1"/>
    <property type="molecule type" value="Genomic_DNA"/>
</dbReference>
<feature type="domain" description="HTH lacI-type" evidence="4">
    <location>
        <begin position="8"/>
        <end position="62"/>
    </location>
</feature>
<proteinExistence type="predicted"/>
<gene>
    <name evidence="5" type="ORF">LJ755_15275</name>
    <name evidence="6" type="ORF">MUK71_04325</name>
</gene>
<evidence type="ECO:0000256" key="2">
    <source>
        <dbReference type="ARBA" id="ARBA00023125"/>
    </source>
</evidence>
<dbReference type="PANTHER" id="PTHR30146">
    <property type="entry name" value="LACI-RELATED TRANSCRIPTIONAL REPRESSOR"/>
    <property type="match status" value="1"/>
</dbReference>
<dbReference type="Proteomes" id="UP000829758">
    <property type="component" value="Chromosome"/>
</dbReference>
<evidence type="ECO:0000313" key="8">
    <source>
        <dbReference type="Proteomes" id="UP001155145"/>
    </source>
</evidence>
<dbReference type="Pfam" id="PF13377">
    <property type="entry name" value="Peripla_BP_3"/>
    <property type="match status" value="1"/>
</dbReference>
<dbReference type="InterPro" id="IPR046335">
    <property type="entry name" value="LacI/GalR-like_sensor"/>
</dbReference>
<dbReference type="InterPro" id="IPR000843">
    <property type="entry name" value="HTH_LacI"/>
</dbReference>
<dbReference type="Gene3D" id="1.10.260.40">
    <property type="entry name" value="lambda repressor-like DNA-binding domains"/>
    <property type="match status" value="1"/>
</dbReference>
<reference evidence="5" key="1">
    <citation type="submission" date="2021-10" db="EMBL/GenBank/DDBJ databases">
        <title>Novel species in genus Arthrobacter.</title>
        <authorList>
            <person name="Liu Y."/>
        </authorList>
    </citation>
    <scope>NUCLEOTIDE SEQUENCE</scope>
    <source>
        <strain evidence="7">zg-Y462</strain>
        <strain evidence="5">Zg-Y462</strain>
    </source>
</reference>
<dbReference type="SUPFAM" id="SSF47413">
    <property type="entry name" value="lambda repressor-like DNA-binding domains"/>
    <property type="match status" value="1"/>
</dbReference>
<sequence>MTVPRRPATMADVAARAQVALSTVSRALNGRPGVSPAQAERIRAVARELHYAVSPAASGLVTGRSGAVGVLLPHIDQWFHSTALAGLEDALRGSGLDVLLYRAESAADRAAFFQSLPFRRRVDALVVIAVSLTAEESSALSGHGVPVVAVSSRIPGAPFVGIDDGAGAAGAVRHLTNLGHRRIAVIRSTNATGSFGSASTSRFAGFRQAMEERKLPVPPEYVVSAPWGMEGGSEAMAALLSSADIPTAVFTESDEVAIGALRTLRRSNLVAGRDISVMGFDNHSMADLMDLSTVAQPVREQGRIGGQMALEAMETGSVEQPETVLPTRLIVRGTTAAPGAE</sequence>
<dbReference type="SUPFAM" id="SSF53822">
    <property type="entry name" value="Periplasmic binding protein-like I"/>
    <property type="match status" value="1"/>
</dbReference>
<dbReference type="PROSITE" id="PS50932">
    <property type="entry name" value="HTH_LACI_2"/>
    <property type="match status" value="1"/>
</dbReference>
<dbReference type="Proteomes" id="UP001155145">
    <property type="component" value="Unassembled WGS sequence"/>
</dbReference>
<dbReference type="RefSeq" id="WP_227904103.1">
    <property type="nucleotide sequence ID" value="NZ_CP094984.1"/>
</dbReference>
<dbReference type="CDD" id="cd06267">
    <property type="entry name" value="PBP1_LacI_sugar_binding-like"/>
    <property type="match status" value="1"/>
</dbReference>
<evidence type="ECO:0000259" key="4">
    <source>
        <dbReference type="PROSITE" id="PS50932"/>
    </source>
</evidence>
<protein>
    <submittedName>
        <fullName evidence="5">LacI family transcriptional regulator</fullName>
    </submittedName>
</protein>
<accession>A0A9X1MAT8</accession>
<evidence type="ECO:0000256" key="1">
    <source>
        <dbReference type="ARBA" id="ARBA00023015"/>
    </source>
</evidence>
<dbReference type="InterPro" id="IPR028082">
    <property type="entry name" value="Peripla_BP_I"/>
</dbReference>
<dbReference type="EMBL" id="CP094984">
    <property type="protein sequence ID" value="UON92878.1"/>
    <property type="molecule type" value="Genomic_DNA"/>
</dbReference>